<sequence length="146" mass="16726">MHSWGTHLHLLGKACGQLKGYCKTDWVGDRVSVWNDHWIPGIANIRSIDNTNGTGTELVSSLIEPTTRKWKVDLIEHTFLENIAQKILQLPLAEEAHEDFQVWCGENSGEFTVRSAYKLLQEVTLDPNTYLLQAEAKKFYKKLWSL</sequence>
<protein>
    <submittedName>
        <fullName evidence="1">ABC transporter C family member 10</fullName>
    </submittedName>
</protein>
<evidence type="ECO:0000313" key="1">
    <source>
        <dbReference type="EMBL" id="KAA3486185.1"/>
    </source>
</evidence>
<gene>
    <name evidence="1" type="ORF">EPI10_030128</name>
</gene>
<accession>A0A5B6WZH7</accession>
<dbReference type="OrthoDB" id="1001830at2759"/>
<name>A0A5B6WZH7_9ROSI</name>
<evidence type="ECO:0000313" key="2">
    <source>
        <dbReference type="Proteomes" id="UP000325315"/>
    </source>
</evidence>
<proteinExistence type="predicted"/>
<dbReference type="Proteomes" id="UP000325315">
    <property type="component" value="Unassembled WGS sequence"/>
</dbReference>
<organism evidence="1 2">
    <name type="scientific">Gossypium australe</name>
    <dbReference type="NCBI Taxonomy" id="47621"/>
    <lineage>
        <taxon>Eukaryota</taxon>
        <taxon>Viridiplantae</taxon>
        <taxon>Streptophyta</taxon>
        <taxon>Embryophyta</taxon>
        <taxon>Tracheophyta</taxon>
        <taxon>Spermatophyta</taxon>
        <taxon>Magnoliopsida</taxon>
        <taxon>eudicotyledons</taxon>
        <taxon>Gunneridae</taxon>
        <taxon>Pentapetalae</taxon>
        <taxon>rosids</taxon>
        <taxon>malvids</taxon>
        <taxon>Malvales</taxon>
        <taxon>Malvaceae</taxon>
        <taxon>Malvoideae</taxon>
        <taxon>Gossypium</taxon>
    </lineage>
</organism>
<reference evidence="2" key="1">
    <citation type="journal article" date="2019" name="Plant Biotechnol. J.">
        <title>Genome sequencing of the Australian wild diploid species Gossypium australe highlights disease resistance and delayed gland morphogenesis.</title>
        <authorList>
            <person name="Cai Y."/>
            <person name="Cai X."/>
            <person name="Wang Q."/>
            <person name="Wang P."/>
            <person name="Zhang Y."/>
            <person name="Cai C."/>
            <person name="Xu Y."/>
            <person name="Wang K."/>
            <person name="Zhou Z."/>
            <person name="Wang C."/>
            <person name="Geng S."/>
            <person name="Li B."/>
            <person name="Dong Q."/>
            <person name="Hou Y."/>
            <person name="Wang H."/>
            <person name="Ai P."/>
            <person name="Liu Z."/>
            <person name="Yi F."/>
            <person name="Sun M."/>
            <person name="An G."/>
            <person name="Cheng J."/>
            <person name="Zhang Y."/>
            <person name="Shi Q."/>
            <person name="Xie Y."/>
            <person name="Shi X."/>
            <person name="Chang Y."/>
            <person name="Huang F."/>
            <person name="Chen Y."/>
            <person name="Hong S."/>
            <person name="Mi L."/>
            <person name="Sun Q."/>
            <person name="Zhang L."/>
            <person name="Zhou B."/>
            <person name="Peng R."/>
            <person name="Zhang X."/>
            <person name="Liu F."/>
        </authorList>
    </citation>
    <scope>NUCLEOTIDE SEQUENCE [LARGE SCALE GENOMIC DNA]</scope>
    <source>
        <strain evidence="2">cv. PA1801</strain>
    </source>
</reference>
<dbReference type="EMBL" id="SMMG02000001">
    <property type="protein sequence ID" value="KAA3486185.1"/>
    <property type="molecule type" value="Genomic_DNA"/>
</dbReference>
<dbReference type="AlphaFoldDB" id="A0A5B6WZH7"/>
<keyword evidence="2" id="KW-1185">Reference proteome</keyword>
<comment type="caution">
    <text evidence="1">The sequence shown here is derived from an EMBL/GenBank/DDBJ whole genome shotgun (WGS) entry which is preliminary data.</text>
</comment>